<reference evidence="1 2" key="1">
    <citation type="submission" date="2024-11" db="EMBL/GenBank/DDBJ databases">
        <title>Adaptive evolution of stress response genes in parasites aligns with host niche diversity.</title>
        <authorList>
            <person name="Hahn C."/>
            <person name="Resl P."/>
        </authorList>
    </citation>
    <scope>NUCLEOTIDE SEQUENCE [LARGE SCALE GENOMIC DNA]</scope>
    <source>
        <strain evidence="1">EGGRZ-B1_66</strain>
        <tissue evidence="1">Body</tissue>
    </source>
</reference>
<evidence type="ECO:0000313" key="2">
    <source>
        <dbReference type="Proteomes" id="UP001626550"/>
    </source>
</evidence>
<protein>
    <submittedName>
        <fullName evidence="1">Uncharacterized protein</fullName>
    </submittedName>
</protein>
<dbReference type="EMBL" id="JBJKFK010001136">
    <property type="protein sequence ID" value="KAL3313969.1"/>
    <property type="molecule type" value="Genomic_DNA"/>
</dbReference>
<organism evidence="1 2">
    <name type="scientific">Cichlidogyrus casuarinus</name>
    <dbReference type="NCBI Taxonomy" id="1844966"/>
    <lineage>
        <taxon>Eukaryota</taxon>
        <taxon>Metazoa</taxon>
        <taxon>Spiralia</taxon>
        <taxon>Lophotrochozoa</taxon>
        <taxon>Platyhelminthes</taxon>
        <taxon>Monogenea</taxon>
        <taxon>Monopisthocotylea</taxon>
        <taxon>Dactylogyridea</taxon>
        <taxon>Ancyrocephalidae</taxon>
        <taxon>Cichlidogyrus</taxon>
    </lineage>
</organism>
<keyword evidence="2" id="KW-1185">Reference proteome</keyword>
<accession>A0ABD2Q2Y7</accession>
<comment type="caution">
    <text evidence="1">The sequence shown here is derived from an EMBL/GenBank/DDBJ whole genome shotgun (WGS) entry which is preliminary data.</text>
</comment>
<name>A0ABD2Q2Y7_9PLAT</name>
<evidence type="ECO:0000313" key="1">
    <source>
        <dbReference type="EMBL" id="KAL3313969.1"/>
    </source>
</evidence>
<feature type="non-terminal residue" evidence="1">
    <location>
        <position position="1"/>
    </location>
</feature>
<dbReference type="Proteomes" id="UP001626550">
    <property type="component" value="Unassembled WGS sequence"/>
</dbReference>
<proteinExistence type="predicted"/>
<dbReference type="AlphaFoldDB" id="A0ABD2Q2Y7"/>
<gene>
    <name evidence="1" type="ORF">Ciccas_007423</name>
</gene>
<sequence>QTLTRQVRDLNSRDKATGTEDLTDYACLQPRPMRETVICTSDDELPGQNARLVGGYAFPPLPRRSAMQPQLQSTSREAIYENLQELINKMLAKRQEEHRICIAAQLMAPQVCSYSSSFSSAYVSYFIITHLVKKNILICSHGYKKLPKLAYQVTN</sequence>